<feature type="transmembrane region" description="Helical" evidence="10">
    <location>
        <begin position="59"/>
        <end position="81"/>
    </location>
</feature>
<dbReference type="GO" id="GO:0050660">
    <property type="term" value="F:flavin adenine dinucleotide binding"/>
    <property type="evidence" value="ECO:0007669"/>
    <property type="project" value="InterPro"/>
</dbReference>
<dbReference type="Gene3D" id="3.30.465.10">
    <property type="match status" value="1"/>
</dbReference>
<evidence type="ECO:0000256" key="9">
    <source>
        <dbReference type="PROSITE-ProRule" id="PRU01193"/>
    </source>
</evidence>
<dbReference type="SUPFAM" id="SSF54631">
    <property type="entry name" value="CBS-domain pair"/>
    <property type="match status" value="1"/>
</dbReference>
<evidence type="ECO:0000256" key="2">
    <source>
        <dbReference type="ARBA" id="ARBA00006337"/>
    </source>
</evidence>
<keyword evidence="3 9" id="KW-0812">Transmembrane</keyword>
<reference evidence="14 15" key="2">
    <citation type="submission" date="2015-07" db="EMBL/GenBank/DDBJ databases">
        <title>Genome sequence of Levilinea saccharolytica DSM 16555.</title>
        <authorList>
            <person name="Hemp J."/>
            <person name="Ward L.M."/>
            <person name="Pace L.A."/>
            <person name="Fischer W.W."/>
        </authorList>
    </citation>
    <scope>NUCLEOTIDE SEQUENCE [LARGE SCALE GENOMIC DNA]</scope>
    <source>
        <strain evidence="14 15">KIBI-1</strain>
    </source>
</reference>
<evidence type="ECO:0000256" key="7">
    <source>
        <dbReference type="ARBA" id="ARBA00023136"/>
    </source>
</evidence>
<feature type="transmembrane region" description="Helical" evidence="10">
    <location>
        <begin position="6"/>
        <end position="28"/>
    </location>
</feature>
<feature type="domain" description="CBS" evidence="11">
    <location>
        <begin position="285"/>
        <end position="341"/>
    </location>
</feature>
<protein>
    <submittedName>
        <fullName evidence="13">Hemolysins</fullName>
    </submittedName>
</protein>
<keyword evidence="15" id="KW-1185">Reference proteome</keyword>
<evidence type="ECO:0000256" key="6">
    <source>
        <dbReference type="ARBA" id="ARBA00023122"/>
    </source>
</evidence>
<organism evidence="13">
    <name type="scientific">Levilinea saccharolytica</name>
    <dbReference type="NCBI Taxonomy" id="229921"/>
    <lineage>
        <taxon>Bacteria</taxon>
        <taxon>Bacillati</taxon>
        <taxon>Chloroflexota</taxon>
        <taxon>Anaerolineae</taxon>
        <taxon>Anaerolineales</taxon>
        <taxon>Anaerolineaceae</taxon>
        <taxon>Levilinea</taxon>
    </lineage>
</organism>
<keyword evidence="7 9" id="KW-0472">Membrane</keyword>
<dbReference type="InterPro" id="IPR002550">
    <property type="entry name" value="CNNM"/>
</dbReference>
<dbReference type="Proteomes" id="UP000050501">
    <property type="component" value="Unassembled WGS sequence"/>
</dbReference>
<evidence type="ECO:0000313" key="15">
    <source>
        <dbReference type="Proteomes" id="UP000050501"/>
    </source>
</evidence>
<feature type="transmembrane region" description="Helical" evidence="10">
    <location>
        <begin position="101"/>
        <end position="121"/>
    </location>
</feature>
<dbReference type="STRING" id="229921.ADN01_00015"/>
<dbReference type="PANTHER" id="PTHR22777:SF17">
    <property type="entry name" value="UPF0053 PROTEIN SLL0260"/>
    <property type="match status" value="1"/>
</dbReference>
<evidence type="ECO:0000259" key="11">
    <source>
        <dbReference type="PROSITE" id="PS51371"/>
    </source>
</evidence>
<dbReference type="Pfam" id="PF00571">
    <property type="entry name" value="CBS"/>
    <property type="match status" value="1"/>
</dbReference>
<sequence>MPTAFEILILLLLILANGLFAMTEIAVVSSRKARLQQMAEDGSAGARTALLLAEDPNRLLSTIQVGITLIGVLSGALGGATLAGDLAPVIAKIPWEWIQTYSYQIAFVLIVIVITYLSLVLGELVPKRLGLNDPEGVAVRMARGMNGLSNAAQPLVRLLSVSTDAILRLLGMRESQEPPVTNEEIKILLEQGTQVGVFEAGEQDLVESVFRFSDRSVDAMMTPRTEVTWLDLDDSLEVNLQKVRQSPHLLLPVAQGSLDNVQGILNVRDLLDARLEGGAIDLRALLEPPIFVPESAPALKVLEMVKNTGLPMVLVMDEYGGVLGMVTLLDILRAIVGNFSTTGETPDPLVVHREDDSWLLDGLLRVDEMKELLDMDDLPDEERVGYQTLGGMMMSQFGDIPRAGQSFEWGGYRFEVVDMDQRRVDKVLVTPLAGSQEASTNN</sequence>
<dbReference type="GO" id="GO:0005886">
    <property type="term" value="C:plasma membrane"/>
    <property type="evidence" value="ECO:0007669"/>
    <property type="project" value="TreeGrafter"/>
</dbReference>
<dbReference type="OrthoDB" id="9798188at2"/>
<evidence type="ECO:0000313" key="14">
    <source>
        <dbReference type="EMBL" id="KPL91971.1"/>
    </source>
</evidence>
<dbReference type="EMBL" id="LGCM01000001">
    <property type="protein sequence ID" value="KPL91971.1"/>
    <property type="molecule type" value="Genomic_DNA"/>
</dbReference>
<evidence type="ECO:0000259" key="12">
    <source>
        <dbReference type="PROSITE" id="PS51846"/>
    </source>
</evidence>
<keyword evidence="5 9" id="KW-1133">Transmembrane helix</keyword>
<dbReference type="PROSITE" id="PS51846">
    <property type="entry name" value="CNNM"/>
    <property type="match status" value="1"/>
</dbReference>
<evidence type="ECO:0000256" key="3">
    <source>
        <dbReference type="ARBA" id="ARBA00022692"/>
    </source>
</evidence>
<dbReference type="Pfam" id="PF01595">
    <property type="entry name" value="CNNM"/>
    <property type="match status" value="1"/>
</dbReference>
<dbReference type="InterPro" id="IPR046342">
    <property type="entry name" value="CBS_dom_sf"/>
</dbReference>
<evidence type="ECO:0000256" key="8">
    <source>
        <dbReference type="PROSITE-ProRule" id="PRU00703"/>
    </source>
</evidence>
<dbReference type="InterPro" id="IPR005170">
    <property type="entry name" value="Transptr-assoc_dom"/>
</dbReference>
<dbReference type="Pfam" id="PF03471">
    <property type="entry name" value="CorC_HlyC"/>
    <property type="match status" value="1"/>
</dbReference>
<dbReference type="SMART" id="SM01091">
    <property type="entry name" value="CorC_HlyC"/>
    <property type="match status" value="1"/>
</dbReference>
<proteinExistence type="inferred from homology"/>
<dbReference type="Gene3D" id="3.10.580.10">
    <property type="entry name" value="CBS-domain"/>
    <property type="match status" value="1"/>
</dbReference>
<dbReference type="PANTHER" id="PTHR22777">
    <property type="entry name" value="HEMOLYSIN-RELATED"/>
    <property type="match status" value="1"/>
</dbReference>
<dbReference type="InterPro" id="IPR036318">
    <property type="entry name" value="FAD-bd_PCMH-like_sf"/>
</dbReference>
<dbReference type="CDD" id="cd04590">
    <property type="entry name" value="CBS_pair_CorC_HlyC_assoc"/>
    <property type="match status" value="1"/>
</dbReference>
<dbReference type="FunFam" id="3.30.465.10:FF:000023">
    <property type="entry name" value="Magnesium and cobalt transporter"/>
    <property type="match status" value="1"/>
</dbReference>
<reference evidence="13" key="1">
    <citation type="journal article" date="2015" name="Genome Announc.">
        <title>Draft Genome Sequences of Anaerolinea thermolimosa IMO-1, Bellilinea caldifistulae GOMI-1, Leptolinea tardivitalis YMTK-2, Levilinea saccharolytica KIBI-1, Longilinea arvoryzae KOME-1, Previously Described as Members of the Class Anaerolineae (Chloroflexi).</title>
        <authorList>
            <person name="Matsuura N."/>
            <person name="Tourlousse M.D."/>
            <person name="Ohashi A."/>
            <person name="Hugenholtz P."/>
            <person name="Sekiguchi Y."/>
        </authorList>
    </citation>
    <scope>NUCLEOTIDE SEQUENCE</scope>
    <source>
        <strain evidence="13">KIBI-1</strain>
    </source>
</reference>
<dbReference type="PROSITE" id="PS51371">
    <property type="entry name" value="CBS"/>
    <property type="match status" value="2"/>
</dbReference>
<dbReference type="PATRIC" id="fig|229921.5.peg.2923"/>
<evidence type="ECO:0000256" key="1">
    <source>
        <dbReference type="ARBA" id="ARBA00004141"/>
    </source>
</evidence>
<accession>A0A0M8JRX0</accession>
<dbReference type="InterPro" id="IPR044751">
    <property type="entry name" value="Ion_transp-like_CBS"/>
</dbReference>
<comment type="subcellular location">
    <subcellularLocation>
        <location evidence="1">Membrane</location>
        <topology evidence="1">Multi-pass membrane protein</topology>
    </subcellularLocation>
</comment>
<dbReference type="EMBL" id="DF967975">
    <property type="protein sequence ID" value="GAP19235.1"/>
    <property type="molecule type" value="Genomic_DNA"/>
</dbReference>
<dbReference type="AlphaFoldDB" id="A0A0M8JRX0"/>
<dbReference type="RefSeq" id="WP_062419528.1">
    <property type="nucleotide sequence ID" value="NZ_BBXZ01000169.1"/>
</dbReference>
<dbReference type="InterPro" id="IPR016169">
    <property type="entry name" value="FAD-bd_PCMH_sub2"/>
</dbReference>
<dbReference type="SUPFAM" id="SSF56176">
    <property type="entry name" value="FAD-binding/transporter-associated domain-like"/>
    <property type="match status" value="1"/>
</dbReference>
<name>A0A0M8JRX0_9CHLR</name>
<evidence type="ECO:0000256" key="5">
    <source>
        <dbReference type="ARBA" id="ARBA00022989"/>
    </source>
</evidence>
<feature type="domain" description="CNNM transmembrane" evidence="12">
    <location>
        <begin position="1"/>
        <end position="202"/>
    </location>
</feature>
<comment type="similarity">
    <text evidence="2">Belongs to the UPF0053 family.</text>
</comment>
<feature type="domain" description="CBS" evidence="11">
    <location>
        <begin position="221"/>
        <end position="282"/>
    </location>
</feature>
<evidence type="ECO:0000256" key="4">
    <source>
        <dbReference type="ARBA" id="ARBA00022737"/>
    </source>
</evidence>
<keyword evidence="4" id="KW-0677">Repeat</keyword>
<keyword evidence="6 8" id="KW-0129">CBS domain</keyword>
<dbReference type="SMART" id="SM00116">
    <property type="entry name" value="CBS"/>
    <property type="match status" value="2"/>
</dbReference>
<evidence type="ECO:0000256" key="10">
    <source>
        <dbReference type="SAM" id="Phobius"/>
    </source>
</evidence>
<gene>
    <name evidence="14" type="ORF">ADN01_00015</name>
    <name evidence="13" type="ORF">LSAC_03135</name>
</gene>
<evidence type="ECO:0000313" key="13">
    <source>
        <dbReference type="EMBL" id="GAP19235.1"/>
    </source>
</evidence>
<dbReference type="InterPro" id="IPR000644">
    <property type="entry name" value="CBS_dom"/>
</dbReference>